<dbReference type="NCBIfam" id="TIGR02240">
    <property type="entry name" value="PHA_depoly_arom"/>
    <property type="match status" value="1"/>
</dbReference>
<reference evidence="2 3" key="1">
    <citation type="submission" date="2019-06" db="EMBL/GenBank/DDBJ databases">
        <title>Whole genome sequence for Cellvibrionaceae sp. R142.</title>
        <authorList>
            <person name="Wang G."/>
        </authorList>
    </citation>
    <scope>NUCLEOTIDE SEQUENCE [LARGE SCALE GENOMIC DNA]</scope>
    <source>
        <strain evidence="2 3">R142</strain>
    </source>
</reference>
<dbReference type="AlphaFoldDB" id="A0A545U5E6"/>
<dbReference type="InterPro" id="IPR000073">
    <property type="entry name" value="AB_hydrolase_1"/>
</dbReference>
<evidence type="ECO:0000313" key="3">
    <source>
        <dbReference type="Proteomes" id="UP000319732"/>
    </source>
</evidence>
<dbReference type="PANTHER" id="PTHR43433:SF5">
    <property type="entry name" value="AB HYDROLASE-1 DOMAIN-CONTAINING PROTEIN"/>
    <property type="match status" value="1"/>
</dbReference>
<dbReference type="Gene3D" id="3.40.50.1820">
    <property type="entry name" value="alpha/beta hydrolase"/>
    <property type="match status" value="1"/>
</dbReference>
<protein>
    <submittedName>
        <fullName evidence="2">Poly(3-hydroxyalkanoate) depolymerase</fullName>
    </submittedName>
</protein>
<dbReference type="EMBL" id="VHSG01000005">
    <property type="protein sequence ID" value="TQV84686.1"/>
    <property type="molecule type" value="Genomic_DNA"/>
</dbReference>
<dbReference type="SUPFAM" id="SSF53474">
    <property type="entry name" value="alpha/beta-Hydrolases"/>
    <property type="match status" value="1"/>
</dbReference>
<dbReference type="PRINTS" id="PR00111">
    <property type="entry name" value="ABHYDROLASE"/>
</dbReference>
<proteinExistence type="predicted"/>
<dbReference type="InterPro" id="IPR029058">
    <property type="entry name" value="AB_hydrolase_fold"/>
</dbReference>
<dbReference type="OrthoDB" id="9798888at2"/>
<evidence type="ECO:0000259" key="1">
    <source>
        <dbReference type="Pfam" id="PF00561"/>
    </source>
</evidence>
<dbReference type="RefSeq" id="WP_142902892.1">
    <property type="nucleotide sequence ID" value="NZ_ML660088.1"/>
</dbReference>
<dbReference type="InterPro" id="IPR050471">
    <property type="entry name" value="AB_hydrolase"/>
</dbReference>
<feature type="domain" description="AB hydrolase-1" evidence="1">
    <location>
        <begin position="26"/>
        <end position="249"/>
    </location>
</feature>
<keyword evidence="3" id="KW-1185">Reference proteome</keyword>
<dbReference type="InterPro" id="IPR011942">
    <property type="entry name" value="PHA_depoly_arom"/>
</dbReference>
<comment type="caution">
    <text evidence="2">The sequence shown here is derived from an EMBL/GenBank/DDBJ whole genome shotgun (WGS) entry which is preliminary data.</text>
</comment>
<dbReference type="PANTHER" id="PTHR43433">
    <property type="entry name" value="HYDROLASE, ALPHA/BETA FOLD FAMILY PROTEIN"/>
    <property type="match status" value="1"/>
</dbReference>
<sequence length="282" mass="31189">MRYFTLEIDAQQLRVGVKAGSGGQTPLLLFNGIGANLELLEPFTLSPEMADTEIITFDIPGTGGSPNPSKPYRFPGMAKMASRLLDQLSYGQVDVLGLSWGGALAQQYAKDHPDRCRRLVLAATSTGMIAVPPKLGVLLRMATPRRYLQTSYMQRIAPSIYGGRFRRDQKSITEHRKKVIAPSMMGYACQLFAGYGWTSLPWLRRIRQPTLIMSGDDDPLIPLANAKILHRLIRNSRLEIMPCGHLFMLTMAAQTAELVREFCAEQNHGVLRPSRAASGQTG</sequence>
<organism evidence="2 3">
    <name type="scientific">Exilibacterium tricleocarpae</name>
    <dbReference type="NCBI Taxonomy" id="2591008"/>
    <lineage>
        <taxon>Bacteria</taxon>
        <taxon>Pseudomonadati</taxon>
        <taxon>Pseudomonadota</taxon>
        <taxon>Gammaproteobacteria</taxon>
        <taxon>Cellvibrionales</taxon>
        <taxon>Cellvibrionaceae</taxon>
        <taxon>Exilibacterium</taxon>
    </lineage>
</organism>
<dbReference type="GO" id="GO:0004806">
    <property type="term" value="F:triacylglycerol lipase activity"/>
    <property type="evidence" value="ECO:0007669"/>
    <property type="project" value="TreeGrafter"/>
</dbReference>
<dbReference type="Proteomes" id="UP000319732">
    <property type="component" value="Unassembled WGS sequence"/>
</dbReference>
<gene>
    <name evidence="2" type="primary">phaZ</name>
    <name evidence="2" type="ORF">FKG94_03960</name>
</gene>
<dbReference type="GO" id="GO:0046503">
    <property type="term" value="P:glycerolipid catabolic process"/>
    <property type="evidence" value="ECO:0007669"/>
    <property type="project" value="TreeGrafter"/>
</dbReference>
<evidence type="ECO:0000313" key="2">
    <source>
        <dbReference type="EMBL" id="TQV84686.1"/>
    </source>
</evidence>
<accession>A0A545U5E6</accession>
<dbReference type="Pfam" id="PF00561">
    <property type="entry name" value="Abhydrolase_1"/>
    <property type="match status" value="1"/>
</dbReference>
<name>A0A545U5E6_9GAMM</name>